<proteinExistence type="predicted"/>
<dbReference type="OrthoDB" id="129365at2759"/>
<dbReference type="AlphaFoldDB" id="A0A225VXA3"/>
<name>A0A225VXA3_9STRA</name>
<accession>A0A225VXA3</accession>
<dbReference type="EMBL" id="NBNE01002729">
    <property type="protein sequence ID" value="OWZ09599.1"/>
    <property type="molecule type" value="Genomic_DNA"/>
</dbReference>
<evidence type="ECO:0000256" key="1">
    <source>
        <dbReference type="SAM" id="MobiDB-lite"/>
    </source>
</evidence>
<comment type="caution">
    <text evidence="2">The sequence shown here is derived from an EMBL/GenBank/DDBJ whole genome shotgun (WGS) entry which is preliminary data.</text>
</comment>
<gene>
    <name evidence="2" type="ORF">PHMEG_00017672</name>
</gene>
<evidence type="ECO:0000313" key="2">
    <source>
        <dbReference type="EMBL" id="OWZ09599.1"/>
    </source>
</evidence>
<protein>
    <recommendedName>
        <fullName evidence="4">Reverse transcriptase</fullName>
    </recommendedName>
</protein>
<organism evidence="2 3">
    <name type="scientific">Phytophthora megakarya</name>
    <dbReference type="NCBI Taxonomy" id="4795"/>
    <lineage>
        <taxon>Eukaryota</taxon>
        <taxon>Sar</taxon>
        <taxon>Stramenopiles</taxon>
        <taxon>Oomycota</taxon>
        <taxon>Peronosporomycetes</taxon>
        <taxon>Peronosporales</taxon>
        <taxon>Peronosporaceae</taxon>
        <taxon>Phytophthora</taxon>
    </lineage>
</organism>
<feature type="region of interest" description="Disordered" evidence="1">
    <location>
        <begin position="1"/>
        <end position="22"/>
    </location>
</feature>
<reference evidence="3" key="1">
    <citation type="submission" date="2017-03" db="EMBL/GenBank/DDBJ databases">
        <title>Phytopthora megakarya and P. palmivora, two closely related causual agents of cacao black pod achieved similar genome size and gene model numbers by different mechanisms.</title>
        <authorList>
            <person name="Ali S."/>
            <person name="Shao J."/>
            <person name="Larry D.J."/>
            <person name="Kronmiller B."/>
            <person name="Shen D."/>
            <person name="Strem M.D."/>
            <person name="Melnick R.L."/>
            <person name="Guiltinan M.J."/>
            <person name="Tyler B.M."/>
            <person name="Meinhardt L.W."/>
            <person name="Bailey B.A."/>
        </authorList>
    </citation>
    <scope>NUCLEOTIDE SEQUENCE [LARGE SCALE GENOMIC DNA]</scope>
    <source>
        <strain evidence="3">zdho120</strain>
    </source>
</reference>
<evidence type="ECO:0000313" key="3">
    <source>
        <dbReference type="Proteomes" id="UP000198211"/>
    </source>
</evidence>
<sequence>MCAEERCHPTSRGKTHSRPVISDDIGKKPKFNKDEIPSVKLCSVDLIEKTIEDLNHKYPNIVVQLLKYDVRNVPRHLRLAAGVSRWFAGTIAEDNVAIIDFSLVFGWTGSPGYYGIFGRVIFHLVQRDSSSSMDPSSHDTEPLFGFEYVDDHVQVEIDHDNRLELAEHTLRISIVSILGPSSINEAKFSPWTMTLVALGLEWNTLAPAKVLKTTLRIGELVHIGHTTKHQLCKLLGSLRQTYCGTDLSSDKLDYVMFLCEFSGLPIGLVHLYMNASKTGLSVLRPARWAYLRVLFDDKERKMNQACKTTRKRGTRNFTINVRELLSAILALLCWAMNDPKLEART</sequence>
<evidence type="ECO:0008006" key="4">
    <source>
        <dbReference type="Google" id="ProtNLM"/>
    </source>
</evidence>
<dbReference type="Proteomes" id="UP000198211">
    <property type="component" value="Unassembled WGS sequence"/>
</dbReference>
<keyword evidence="3" id="KW-1185">Reference proteome</keyword>